<dbReference type="RefSeq" id="WP_066076300.1">
    <property type="nucleotide sequence ID" value="NZ_CP181246.1"/>
</dbReference>
<dbReference type="GO" id="GO:0003677">
    <property type="term" value="F:DNA binding"/>
    <property type="evidence" value="ECO:0007669"/>
    <property type="project" value="UniProtKB-KW"/>
</dbReference>
<keyword evidence="2" id="KW-0680">Restriction system</keyword>
<dbReference type="InterPro" id="IPR044946">
    <property type="entry name" value="Restrct_endonuc_typeI_TRD_sf"/>
</dbReference>
<dbReference type="InterPro" id="IPR051212">
    <property type="entry name" value="Type-I_RE_S_subunit"/>
</dbReference>
<accession>A0A378UHB6</accession>
<dbReference type="GO" id="GO:0009307">
    <property type="term" value="P:DNA restriction-modification system"/>
    <property type="evidence" value="ECO:0007669"/>
    <property type="project" value="UniProtKB-KW"/>
</dbReference>
<evidence type="ECO:0000256" key="1">
    <source>
        <dbReference type="ARBA" id="ARBA00010923"/>
    </source>
</evidence>
<dbReference type="PANTHER" id="PTHR43140:SF1">
    <property type="entry name" value="TYPE I RESTRICTION ENZYME ECOKI SPECIFICITY SUBUNIT"/>
    <property type="match status" value="1"/>
</dbReference>
<comment type="similarity">
    <text evidence="1">Belongs to the type-I restriction system S methylase family.</text>
</comment>
<keyword evidence="3" id="KW-0238">DNA-binding</keyword>
<protein>
    <submittedName>
        <fullName evidence="5">Type I restriction modification DNA specificity domain</fullName>
    </submittedName>
</protein>
<feature type="domain" description="Type I restriction modification DNA specificity" evidence="4">
    <location>
        <begin position="6"/>
        <end position="161"/>
    </location>
</feature>
<evidence type="ECO:0000313" key="6">
    <source>
        <dbReference type="Proteomes" id="UP000254651"/>
    </source>
</evidence>
<evidence type="ECO:0000259" key="4">
    <source>
        <dbReference type="Pfam" id="PF01420"/>
    </source>
</evidence>
<gene>
    <name evidence="5" type="ORF">NCTC10295_01304</name>
</gene>
<dbReference type="EMBL" id="UGQS01000002">
    <property type="protein sequence ID" value="STZ76530.1"/>
    <property type="molecule type" value="Genomic_DNA"/>
</dbReference>
<dbReference type="AlphaFoldDB" id="A0A378UHB6"/>
<evidence type="ECO:0000256" key="3">
    <source>
        <dbReference type="ARBA" id="ARBA00023125"/>
    </source>
</evidence>
<dbReference type="PANTHER" id="PTHR43140">
    <property type="entry name" value="TYPE-1 RESTRICTION ENZYME ECOKI SPECIFICITY PROTEIN"/>
    <property type="match status" value="1"/>
</dbReference>
<reference evidence="5 6" key="1">
    <citation type="submission" date="2018-06" db="EMBL/GenBank/DDBJ databases">
        <authorList>
            <consortium name="Pathogen Informatics"/>
            <person name="Doyle S."/>
        </authorList>
    </citation>
    <scope>NUCLEOTIDE SEQUENCE [LARGE SCALE GENOMIC DNA]</scope>
    <source>
        <strain evidence="5 6">NCTC10295</strain>
    </source>
</reference>
<keyword evidence="6" id="KW-1185">Reference proteome</keyword>
<dbReference type="Pfam" id="PF01420">
    <property type="entry name" value="Methylase_S"/>
    <property type="match status" value="1"/>
</dbReference>
<dbReference type="InterPro" id="IPR000055">
    <property type="entry name" value="Restrct_endonuc_typeI_TRD"/>
</dbReference>
<organism evidence="5 6">
    <name type="scientific">Bergeriella denitrificans</name>
    <name type="common">Neisseria denitrificans</name>
    <dbReference type="NCBI Taxonomy" id="494"/>
    <lineage>
        <taxon>Bacteria</taxon>
        <taxon>Pseudomonadati</taxon>
        <taxon>Pseudomonadota</taxon>
        <taxon>Betaproteobacteria</taxon>
        <taxon>Neisseriales</taxon>
        <taxon>Neisseriaceae</taxon>
        <taxon>Bergeriella</taxon>
    </lineage>
</organism>
<sequence length="194" mass="21790">MKTILLKYIAQLYTGFTIRESIDYLDYGEVSAVQIKDLPKDSNRIDTALLTGIEWKYDSKPQFLAHNAILLVARGEPAAYLFGGTLADKVVASNPFIVINLAQNGLLPEYLVWYLNHSAMAKGYFSSVSRGTSFPILTLGVVKELPVKIPPLAVQQQIIKRHIQMEAEKKHFNQLIQLRQEYNAALAEQLLNAN</sequence>
<dbReference type="Proteomes" id="UP000254651">
    <property type="component" value="Unassembled WGS sequence"/>
</dbReference>
<dbReference type="SUPFAM" id="SSF116734">
    <property type="entry name" value="DNA methylase specificity domain"/>
    <property type="match status" value="1"/>
</dbReference>
<proteinExistence type="inferred from homology"/>
<evidence type="ECO:0000256" key="2">
    <source>
        <dbReference type="ARBA" id="ARBA00022747"/>
    </source>
</evidence>
<dbReference type="Gene3D" id="3.90.220.20">
    <property type="entry name" value="DNA methylase specificity domains"/>
    <property type="match status" value="1"/>
</dbReference>
<evidence type="ECO:0000313" key="5">
    <source>
        <dbReference type="EMBL" id="STZ76530.1"/>
    </source>
</evidence>
<name>A0A378UHB6_BERDE</name>